<sequence length="883" mass="100183">MNLKLGPSLKINIWEECLESNVLKIILFSGSKNGFLNLINNFPSITNVSTVEVEHTKDTELNIAKRPGIGTLGTTIQYKCNYYKITRFPNATINHYGFDIIPKANKDTIAYVYDKLAYQNGFNGVFDGNNSIYSATPLNLENEKGGNLFELQVSQSGDFRVRNGSYKVTIRFIQELSFDELQKFVSGSIASVGEVIKCIMALNAYINFTVRHNYPSIGRSIFPHSRQVVCPDLDLNPIILPGAFELRLGFYQSLRPVWNSLAINVDVCASVFYLGGPFLEVIARLLNKHSIDEFRQGLSSREWTILAKFVRRLKIRTIHRGQRRPVYIVRKLSTEPADRLYFNINEAKVSVAEYFYRTYNRRLSFENLPCVMVRNDVYLPLEVCDILPGQRFDGQLADSTHAEMIKHTCIKPSERFNRISRAVQGIFKHSRDPHINSIGMDVDKENMLIDGRVLDPPTIEYNSKSVNQTHVPKDGRWNLLNKIVVQGKNLENWSVLVFGTRVPEPSIEQFMRQFRETANQKGLNVSNKPKISYASPIGNIEQALYQACLDARINKELPPQLVFCIMEQTGPLYGEIKRVGDTILGVPTQVLLSKLITKRSGLDQVCANISLKVNVKLGGKNSLLSRGQLKFVSQVPTMIFGADVFHPGRGERKPSVAAVCASMDIDAVVYAGRYSVNKLPRNETIENLEDMVNDLLRAFWERNMSLPNRILFYRDGVSEAQFQHILNIEVKSIKAVISRCYKPGSEPTLTFIIVQKRHHTRFVPENARDGDRHGNCNPGTVIDTSVVVPHEFDFSRPVHYNVLYDEHSFSADEIQTLTYRLCYLSARCTLSISLVPPVYYAHLIANRARHYLKWEEESSEVSGASVSTISDVKDVMQNSMFFI</sequence>
<keyword evidence="4" id="KW-1185">Reference proteome</keyword>
<dbReference type="InterPro" id="IPR036397">
    <property type="entry name" value="RNaseH_sf"/>
</dbReference>
<dbReference type="InterPro" id="IPR032474">
    <property type="entry name" value="Argonaute_N"/>
</dbReference>
<dbReference type="InterPro" id="IPR014811">
    <property type="entry name" value="ArgoL1"/>
</dbReference>
<dbReference type="Pfam" id="PF02170">
    <property type="entry name" value="PAZ"/>
    <property type="match status" value="1"/>
</dbReference>
<dbReference type="InterPro" id="IPR036085">
    <property type="entry name" value="PAZ_dom_sf"/>
</dbReference>
<dbReference type="OrthoDB" id="10252740at2759"/>
<dbReference type="GO" id="GO:0003723">
    <property type="term" value="F:RNA binding"/>
    <property type="evidence" value="ECO:0007669"/>
    <property type="project" value="InterPro"/>
</dbReference>
<dbReference type="InterPro" id="IPR032473">
    <property type="entry name" value="Argonaute_Mid_dom"/>
</dbReference>
<name>A0A9N9BN60_9GLOM</name>
<gene>
    <name evidence="3" type="ORF">CPELLU_LOCUS5614</name>
</gene>
<dbReference type="InterPro" id="IPR012337">
    <property type="entry name" value="RNaseH-like_sf"/>
</dbReference>
<accession>A0A9N9BN60</accession>
<dbReference type="PROSITE" id="PS50821">
    <property type="entry name" value="PAZ"/>
    <property type="match status" value="1"/>
</dbReference>
<dbReference type="SMART" id="SM00950">
    <property type="entry name" value="Piwi"/>
    <property type="match status" value="1"/>
</dbReference>
<proteinExistence type="predicted"/>
<dbReference type="PANTHER" id="PTHR22891">
    <property type="entry name" value="EUKARYOTIC TRANSLATION INITIATION FACTOR 2C"/>
    <property type="match status" value="1"/>
</dbReference>
<feature type="domain" description="Piwi" evidence="2">
    <location>
        <begin position="561"/>
        <end position="853"/>
    </location>
</feature>
<dbReference type="Pfam" id="PF16486">
    <property type="entry name" value="ArgoN"/>
    <property type="match status" value="1"/>
</dbReference>
<dbReference type="Proteomes" id="UP000789759">
    <property type="component" value="Unassembled WGS sequence"/>
</dbReference>
<reference evidence="3" key="1">
    <citation type="submission" date="2021-06" db="EMBL/GenBank/DDBJ databases">
        <authorList>
            <person name="Kallberg Y."/>
            <person name="Tangrot J."/>
            <person name="Rosling A."/>
        </authorList>
    </citation>
    <scope>NUCLEOTIDE SEQUENCE</scope>
    <source>
        <strain evidence="3">FL966</strain>
    </source>
</reference>
<dbReference type="Pfam" id="PF16487">
    <property type="entry name" value="ArgoMid"/>
    <property type="match status" value="1"/>
</dbReference>
<dbReference type="Gene3D" id="3.40.50.2300">
    <property type="match status" value="1"/>
</dbReference>
<feature type="domain" description="PAZ" evidence="1">
    <location>
        <begin position="277"/>
        <end position="388"/>
    </location>
</feature>
<protein>
    <submittedName>
        <fullName evidence="3">13747_t:CDS:1</fullName>
    </submittedName>
</protein>
<dbReference type="Pfam" id="PF02171">
    <property type="entry name" value="Piwi"/>
    <property type="match status" value="1"/>
</dbReference>
<comment type="caution">
    <text evidence="3">The sequence shown here is derived from an EMBL/GenBank/DDBJ whole genome shotgun (WGS) entry which is preliminary data.</text>
</comment>
<evidence type="ECO:0000313" key="3">
    <source>
        <dbReference type="EMBL" id="CAG8570170.1"/>
    </source>
</evidence>
<dbReference type="Gene3D" id="3.30.420.10">
    <property type="entry name" value="Ribonuclease H-like superfamily/Ribonuclease H"/>
    <property type="match status" value="1"/>
</dbReference>
<dbReference type="EMBL" id="CAJVQA010003250">
    <property type="protein sequence ID" value="CAG8570170.1"/>
    <property type="molecule type" value="Genomic_DNA"/>
</dbReference>
<dbReference type="PROSITE" id="PS50822">
    <property type="entry name" value="PIWI"/>
    <property type="match status" value="1"/>
</dbReference>
<dbReference type="InterPro" id="IPR045246">
    <property type="entry name" value="Piwi_ago-like"/>
</dbReference>
<dbReference type="InterPro" id="IPR003165">
    <property type="entry name" value="Piwi"/>
</dbReference>
<evidence type="ECO:0000259" key="2">
    <source>
        <dbReference type="PROSITE" id="PS50822"/>
    </source>
</evidence>
<evidence type="ECO:0000313" key="4">
    <source>
        <dbReference type="Proteomes" id="UP000789759"/>
    </source>
</evidence>
<dbReference type="SUPFAM" id="SSF101690">
    <property type="entry name" value="PAZ domain"/>
    <property type="match status" value="1"/>
</dbReference>
<organism evidence="3 4">
    <name type="scientific">Cetraspora pellucida</name>
    <dbReference type="NCBI Taxonomy" id="1433469"/>
    <lineage>
        <taxon>Eukaryota</taxon>
        <taxon>Fungi</taxon>
        <taxon>Fungi incertae sedis</taxon>
        <taxon>Mucoromycota</taxon>
        <taxon>Glomeromycotina</taxon>
        <taxon>Glomeromycetes</taxon>
        <taxon>Diversisporales</taxon>
        <taxon>Gigasporaceae</taxon>
        <taxon>Cetraspora</taxon>
    </lineage>
</organism>
<evidence type="ECO:0000259" key="1">
    <source>
        <dbReference type="PROSITE" id="PS50821"/>
    </source>
</evidence>
<dbReference type="CDD" id="cd02846">
    <property type="entry name" value="PAZ_argonaute_like"/>
    <property type="match status" value="1"/>
</dbReference>
<dbReference type="CDD" id="cd04657">
    <property type="entry name" value="Piwi_ago-like"/>
    <property type="match status" value="1"/>
</dbReference>
<dbReference type="SUPFAM" id="SSF53098">
    <property type="entry name" value="Ribonuclease H-like"/>
    <property type="match status" value="1"/>
</dbReference>
<dbReference type="Pfam" id="PF08699">
    <property type="entry name" value="ArgoL1"/>
    <property type="match status" value="1"/>
</dbReference>
<dbReference type="Gene3D" id="2.170.260.10">
    <property type="entry name" value="paz domain"/>
    <property type="match status" value="1"/>
</dbReference>
<dbReference type="AlphaFoldDB" id="A0A9N9BN60"/>
<dbReference type="SMART" id="SM01163">
    <property type="entry name" value="DUF1785"/>
    <property type="match status" value="1"/>
</dbReference>
<dbReference type="InterPro" id="IPR003100">
    <property type="entry name" value="PAZ_dom"/>
</dbReference>